<keyword evidence="3 6" id="KW-1133">Transmembrane helix</keyword>
<feature type="transmembrane region" description="Helical" evidence="6">
    <location>
        <begin position="128"/>
        <end position="146"/>
    </location>
</feature>
<evidence type="ECO:0000256" key="4">
    <source>
        <dbReference type="ARBA" id="ARBA00023136"/>
    </source>
</evidence>
<evidence type="ECO:0000313" key="8">
    <source>
        <dbReference type="Proteomes" id="UP000807306"/>
    </source>
</evidence>
<comment type="subcellular location">
    <subcellularLocation>
        <location evidence="1">Membrane</location>
        <topology evidence="1">Multi-pass membrane protein</topology>
    </subcellularLocation>
</comment>
<feature type="transmembrane region" description="Helical" evidence="6">
    <location>
        <begin position="242"/>
        <end position="262"/>
    </location>
</feature>
<name>A0A9P6EL80_9AGAR</name>
<comment type="caution">
    <text evidence="7">The sequence shown here is derived from an EMBL/GenBank/DDBJ whole genome shotgun (WGS) entry which is preliminary data.</text>
</comment>
<feature type="compositionally biased region" description="Basic and acidic residues" evidence="5">
    <location>
        <begin position="285"/>
        <end position="308"/>
    </location>
</feature>
<protein>
    <submittedName>
        <fullName evidence="7">RTA1 like protein-domain-containing protein</fullName>
    </submittedName>
</protein>
<feature type="transmembrane region" description="Helical" evidence="6">
    <location>
        <begin position="166"/>
        <end position="188"/>
    </location>
</feature>
<dbReference type="PANTHER" id="PTHR31465:SF15">
    <property type="entry name" value="LIPID TRANSPORTER ATNI-RELATED"/>
    <property type="match status" value="1"/>
</dbReference>
<feature type="region of interest" description="Disordered" evidence="5">
    <location>
        <begin position="272"/>
        <end position="308"/>
    </location>
</feature>
<evidence type="ECO:0000256" key="1">
    <source>
        <dbReference type="ARBA" id="ARBA00004141"/>
    </source>
</evidence>
<accession>A0A9P6EL80</accession>
<dbReference type="InterPro" id="IPR007568">
    <property type="entry name" value="RTA1"/>
</dbReference>
<dbReference type="Proteomes" id="UP000807306">
    <property type="component" value="Unassembled WGS sequence"/>
</dbReference>
<proteinExistence type="predicted"/>
<dbReference type="EMBL" id="MU157837">
    <property type="protein sequence ID" value="KAF9530893.1"/>
    <property type="molecule type" value="Genomic_DNA"/>
</dbReference>
<dbReference type="OrthoDB" id="3358017at2759"/>
<dbReference type="Pfam" id="PF04479">
    <property type="entry name" value="RTA1"/>
    <property type="match status" value="1"/>
</dbReference>
<reference evidence="7" key="1">
    <citation type="submission" date="2020-11" db="EMBL/GenBank/DDBJ databases">
        <authorList>
            <consortium name="DOE Joint Genome Institute"/>
            <person name="Ahrendt S."/>
            <person name="Riley R."/>
            <person name="Andreopoulos W."/>
            <person name="Labutti K."/>
            <person name="Pangilinan J."/>
            <person name="Ruiz-Duenas F.J."/>
            <person name="Barrasa J.M."/>
            <person name="Sanchez-Garcia M."/>
            <person name="Camarero S."/>
            <person name="Miyauchi S."/>
            <person name="Serrano A."/>
            <person name="Linde D."/>
            <person name="Babiker R."/>
            <person name="Drula E."/>
            <person name="Ayuso-Fernandez I."/>
            <person name="Pacheco R."/>
            <person name="Padilla G."/>
            <person name="Ferreira P."/>
            <person name="Barriuso J."/>
            <person name="Kellner H."/>
            <person name="Castanera R."/>
            <person name="Alfaro M."/>
            <person name="Ramirez L."/>
            <person name="Pisabarro A.G."/>
            <person name="Kuo A."/>
            <person name="Tritt A."/>
            <person name="Lipzen A."/>
            <person name="He G."/>
            <person name="Yan M."/>
            <person name="Ng V."/>
            <person name="Cullen D."/>
            <person name="Martin F."/>
            <person name="Rosso M.-N."/>
            <person name="Henrissat B."/>
            <person name="Hibbett D."/>
            <person name="Martinez A.T."/>
            <person name="Grigoriev I.V."/>
        </authorList>
    </citation>
    <scope>NUCLEOTIDE SEQUENCE</scope>
    <source>
        <strain evidence="7">CBS 506.95</strain>
    </source>
</reference>
<dbReference type="PANTHER" id="PTHR31465">
    <property type="entry name" value="PROTEIN RTA1-RELATED"/>
    <property type="match status" value="1"/>
</dbReference>
<evidence type="ECO:0000256" key="3">
    <source>
        <dbReference type="ARBA" id="ARBA00022989"/>
    </source>
</evidence>
<keyword evidence="4 6" id="KW-0472">Membrane</keyword>
<evidence type="ECO:0000313" key="7">
    <source>
        <dbReference type="EMBL" id="KAF9530893.1"/>
    </source>
</evidence>
<organism evidence="7 8">
    <name type="scientific">Crepidotus variabilis</name>
    <dbReference type="NCBI Taxonomy" id="179855"/>
    <lineage>
        <taxon>Eukaryota</taxon>
        <taxon>Fungi</taxon>
        <taxon>Dikarya</taxon>
        <taxon>Basidiomycota</taxon>
        <taxon>Agaricomycotina</taxon>
        <taxon>Agaricomycetes</taxon>
        <taxon>Agaricomycetidae</taxon>
        <taxon>Agaricales</taxon>
        <taxon>Agaricineae</taxon>
        <taxon>Crepidotaceae</taxon>
        <taxon>Crepidotus</taxon>
    </lineage>
</organism>
<keyword evidence="8" id="KW-1185">Reference proteome</keyword>
<feature type="transmembrane region" description="Helical" evidence="6">
    <location>
        <begin position="16"/>
        <end position="39"/>
    </location>
</feature>
<dbReference type="GO" id="GO:0016020">
    <property type="term" value="C:membrane"/>
    <property type="evidence" value="ECO:0007669"/>
    <property type="project" value="UniProtKB-SubCell"/>
</dbReference>
<dbReference type="AlphaFoldDB" id="A0A9P6EL80"/>
<evidence type="ECO:0000256" key="2">
    <source>
        <dbReference type="ARBA" id="ARBA00022692"/>
    </source>
</evidence>
<evidence type="ECO:0000256" key="6">
    <source>
        <dbReference type="SAM" id="Phobius"/>
    </source>
</evidence>
<evidence type="ECO:0000256" key="5">
    <source>
        <dbReference type="SAM" id="MobiDB-lite"/>
    </source>
</evidence>
<sequence length="308" mass="35051">MGLKAQCLDPHNQNAVFLYCPSIPAAILFAVLFGLLTIAHLTQSIVFRKRFCWVIIMGGIWETTGFVFRVLTILHQGNSTLATAYGNPSQLLILLSPLWVNAFTYVLFGRMVYFFLPARKILGVRAQRMGLLFVLLDIVAFIFQGAGGVMADSTDDSTGKIVKTGLHVYMGGIGFQEFFMLLFTLMVIKFHREMLNVEYPRPGWKKMVYMLYAVLLLITIRIIYRLVEFSQGVYSTLTMHEVYFYVLEALPMMLAFLILAIWHPGTVLVGPESEFPKKEKKSKKDKKEPTHLEESSATELHRLEYGQV</sequence>
<feature type="transmembrane region" description="Helical" evidence="6">
    <location>
        <begin position="51"/>
        <end position="71"/>
    </location>
</feature>
<keyword evidence="2 6" id="KW-0812">Transmembrane</keyword>
<feature type="transmembrane region" description="Helical" evidence="6">
    <location>
        <begin position="91"/>
        <end position="116"/>
    </location>
</feature>
<gene>
    <name evidence="7" type="ORF">CPB83DRAFT_787452</name>
</gene>
<feature type="transmembrane region" description="Helical" evidence="6">
    <location>
        <begin position="209"/>
        <end position="227"/>
    </location>
</feature>